<dbReference type="Proteomes" id="UP000295197">
    <property type="component" value="Unassembled WGS sequence"/>
</dbReference>
<reference evidence="2 3" key="1">
    <citation type="submission" date="2019-03" db="EMBL/GenBank/DDBJ databases">
        <title>Genomic Encyclopedia of Type Strains, Phase IV (KMG-IV): sequencing the most valuable type-strain genomes for metagenomic binning, comparative biology and taxonomic classification.</title>
        <authorList>
            <person name="Goeker M."/>
        </authorList>
    </citation>
    <scope>NUCLEOTIDE SEQUENCE [LARGE SCALE GENOMIC DNA]</scope>
    <source>
        <strain evidence="2 3">DSM 22362</strain>
    </source>
</reference>
<feature type="transmembrane region" description="Helical" evidence="1">
    <location>
        <begin position="44"/>
        <end position="60"/>
    </location>
</feature>
<evidence type="ECO:0000256" key="1">
    <source>
        <dbReference type="SAM" id="Phobius"/>
    </source>
</evidence>
<feature type="transmembrane region" description="Helical" evidence="1">
    <location>
        <begin position="80"/>
        <end position="98"/>
    </location>
</feature>
<dbReference type="EMBL" id="SMBZ01000002">
    <property type="protein sequence ID" value="TCV20419.1"/>
    <property type="molecule type" value="Genomic_DNA"/>
</dbReference>
<protein>
    <submittedName>
        <fullName evidence="2">Uncharacterized protein</fullName>
    </submittedName>
</protein>
<evidence type="ECO:0000313" key="2">
    <source>
        <dbReference type="EMBL" id="TCV20419.1"/>
    </source>
</evidence>
<name>A0A4R3W0B5_9SPHI</name>
<keyword evidence="1" id="KW-1133">Transmembrane helix</keyword>
<comment type="caution">
    <text evidence="2">The sequence shown here is derived from an EMBL/GenBank/DDBJ whole genome shotgun (WGS) entry which is preliminary data.</text>
</comment>
<proteinExistence type="predicted"/>
<feature type="transmembrane region" description="Helical" evidence="1">
    <location>
        <begin position="104"/>
        <end position="126"/>
    </location>
</feature>
<keyword evidence="1" id="KW-0472">Membrane</keyword>
<organism evidence="2 3">
    <name type="scientific">Sphingobacterium alimentarium</name>
    <dbReference type="NCBI Taxonomy" id="797292"/>
    <lineage>
        <taxon>Bacteria</taxon>
        <taxon>Pseudomonadati</taxon>
        <taxon>Bacteroidota</taxon>
        <taxon>Sphingobacteriia</taxon>
        <taxon>Sphingobacteriales</taxon>
        <taxon>Sphingobacteriaceae</taxon>
        <taxon>Sphingobacterium</taxon>
    </lineage>
</organism>
<dbReference type="AlphaFoldDB" id="A0A4R3W0B5"/>
<evidence type="ECO:0000313" key="3">
    <source>
        <dbReference type="Proteomes" id="UP000295197"/>
    </source>
</evidence>
<accession>A0A4R3W0B5</accession>
<keyword evidence="1" id="KW-0812">Transmembrane</keyword>
<keyword evidence="3" id="KW-1185">Reference proteome</keyword>
<sequence length="221" mass="26109">MKYYFQLLRYQRIIRQTGLPLLLFVLFALVVYYFAYHAVQKFSYAPYVLIIIVIFILERAHKRDRVENLKILFVDRKKYFQVRTIENVIFILPILLLATISGIYWILPILIAISIFYAVIKSTILFTSNTAIPTPFGKYPFEMIRYFRTYLLANCIAIFLFGIGIIVSNENLAIFGIALIPFFTINHLENLEPLEVLWNYSMKPSRFLFHKIKRITLKPMS</sequence>
<feature type="transmembrane region" description="Helical" evidence="1">
    <location>
        <begin position="147"/>
        <end position="166"/>
    </location>
</feature>
<gene>
    <name evidence="2" type="ORF">EDC17_1002132</name>
</gene>
<feature type="transmembrane region" description="Helical" evidence="1">
    <location>
        <begin position="21"/>
        <end position="38"/>
    </location>
</feature>